<accession>A0ABT8B0E5</accession>
<reference evidence="1" key="2">
    <citation type="submission" date="2023-06" db="EMBL/GenBank/DDBJ databases">
        <authorList>
            <person name="Lucena T."/>
            <person name="Sun Q."/>
        </authorList>
    </citation>
    <scope>NUCLEOTIDE SEQUENCE</scope>
    <source>
        <strain evidence="1">CECT 7703</strain>
    </source>
</reference>
<organism evidence="1 2">
    <name type="scientific">Chitinimonas viridis</name>
    <dbReference type="NCBI Taxonomy" id="664880"/>
    <lineage>
        <taxon>Bacteria</taxon>
        <taxon>Pseudomonadati</taxon>
        <taxon>Pseudomonadota</taxon>
        <taxon>Betaproteobacteria</taxon>
        <taxon>Neisseriales</taxon>
        <taxon>Chitinibacteraceae</taxon>
        <taxon>Chitinimonas</taxon>
    </lineage>
</organism>
<proteinExistence type="predicted"/>
<dbReference type="RefSeq" id="WP_290331146.1">
    <property type="nucleotide sequence ID" value="NZ_JAUFPU010000002.1"/>
</dbReference>
<evidence type="ECO:0000313" key="2">
    <source>
        <dbReference type="Proteomes" id="UP001180081"/>
    </source>
</evidence>
<gene>
    <name evidence="1" type="ORF">QWZ03_01730</name>
</gene>
<sequence length="105" mass="11649">MNASIHILRHPNGHAVSTELGHQAIGPGFLRYASGEGVHELVFQPGGTGNGADPDEHALRLYDPTLIDVGSNRMRWQGYEQKLRAEEDMPAMQEWLCELTAPQEE</sequence>
<name>A0ABT8B0E5_9NEIS</name>
<dbReference type="EMBL" id="JAUFPU010000002">
    <property type="protein sequence ID" value="MDN3575490.1"/>
    <property type="molecule type" value="Genomic_DNA"/>
</dbReference>
<comment type="caution">
    <text evidence="1">The sequence shown here is derived from an EMBL/GenBank/DDBJ whole genome shotgun (WGS) entry which is preliminary data.</text>
</comment>
<reference evidence="1" key="1">
    <citation type="journal article" date="2014" name="Int. J. Syst. Evol. Microbiol.">
        <title>Complete genome of a new Firmicutes species belonging to the dominant human colonic microbiota ('Ruminococcus bicirculans') reveals two chromosomes and a selective capacity to utilize plant glucans.</title>
        <authorList>
            <consortium name="NISC Comparative Sequencing Program"/>
            <person name="Wegmann U."/>
            <person name="Louis P."/>
            <person name="Goesmann A."/>
            <person name="Henrissat B."/>
            <person name="Duncan S.H."/>
            <person name="Flint H.J."/>
        </authorList>
    </citation>
    <scope>NUCLEOTIDE SEQUENCE</scope>
    <source>
        <strain evidence="1">CECT 7703</strain>
    </source>
</reference>
<protein>
    <submittedName>
        <fullName evidence="1">Uncharacterized protein</fullName>
    </submittedName>
</protein>
<evidence type="ECO:0000313" key="1">
    <source>
        <dbReference type="EMBL" id="MDN3575490.1"/>
    </source>
</evidence>
<dbReference type="Proteomes" id="UP001180081">
    <property type="component" value="Unassembled WGS sequence"/>
</dbReference>
<keyword evidence="2" id="KW-1185">Reference proteome</keyword>